<name>A0A6J3FWD5_SAPAP</name>
<protein>
    <submittedName>
        <fullName evidence="3">Serine/arginine repetitive matrix protein 1-like</fullName>
    </submittedName>
</protein>
<feature type="region of interest" description="Disordered" evidence="1">
    <location>
        <begin position="18"/>
        <end position="204"/>
    </location>
</feature>
<reference evidence="3" key="1">
    <citation type="submission" date="2025-08" db="UniProtKB">
        <authorList>
            <consortium name="RefSeq"/>
        </authorList>
    </citation>
    <scope>IDENTIFICATION</scope>
    <source>
        <tissue evidence="3">Blood</tissue>
    </source>
</reference>
<dbReference type="GeneID" id="116533774"/>
<evidence type="ECO:0000313" key="2">
    <source>
        <dbReference type="Proteomes" id="UP000504640"/>
    </source>
</evidence>
<feature type="compositionally biased region" description="Low complexity" evidence="1">
    <location>
        <begin position="78"/>
        <end position="89"/>
    </location>
</feature>
<feature type="compositionally biased region" description="Basic and acidic residues" evidence="1">
    <location>
        <begin position="111"/>
        <end position="135"/>
    </location>
</feature>
<dbReference type="Proteomes" id="UP000504640">
    <property type="component" value="Unplaced"/>
</dbReference>
<evidence type="ECO:0000256" key="1">
    <source>
        <dbReference type="SAM" id="MobiDB-lite"/>
    </source>
</evidence>
<feature type="compositionally biased region" description="Basic residues" evidence="1">
    <location>
        <begin position="35"/>
        <end position="52"/>
    </location>
</feature>
<proteinExistence type="predicted"/>
<organism evidence="2 3">
    <name type="scientific">Sapajus apella</name>
    <name type="common">Brown-capped capuchin</name>
    <name type="synonym">Cebus apella</name>
    <dbReference type="NCBI Taxonomy" id="9515"/>
    <lineage>
        <taxon>Eukaryota</taxon>
        <taxon>Metazoa</taxon>
        <taxon>Chordata</taxon>
        <taxon>Craniata</taxon>
        <taxon>Vertebrata</taxon>
        <taxon>Euteleostomi</taxon>
        <taxon>Mammalia</taxon>
        <taxon>Eutheria</taxon>
        <taxon>Euarchontoglires</taxon>
        <taxon>Primates</taxon>
        <taxon>Haplorrhini</taxon>
        <taxon>Platyrrhini</taxon>
        <taxon>Cebidae</taxon>
        <taxon>Cebinae</taxon>
        <taxon>Sapajus</taxon>
    </lineage>
</organism>
<dbReference type="RefSeq" id="XP_032109542.1">
    <property type="nucleotide sequence ID" value="XM_032253651.1"/>
</dbReference>
<keyword evidence="2" id="KW-1185">Reference proteome</keyword>
<feature type="compositionally biased region" description="Low complexity" evidence="1">
    <location>
        <begin position="57"/>
        <end position="67"/>
    </location>
</feature>
<gene>
    <name evidence="3" type="primary">LOC116533774</name>
</gene>
<sequence>MKRLSFTWTLHQPRKSRLEVNSFAREGAASSGGRSSRRGPVRARSPRSGRGRTHCDPAPGRTPPSRSGRPRARPTPPLQTLLRPRAVVAPTPPPERVTGTPGKAEPAGQEHGARDRESGHPAERPCGRAGGRPEPRTLPPAHPARPAEATYFWGRRPPNSLRGKRKLSRRLPSGPPRLPGLRGAATEPRGRLRSRSRPVPSLSSSSSFHYIIFSFSEGWVGAGGLGRAETLATFFTLSLPPSPQSAFKKNVERDEELREMTLCTLENERPEVVTNQDLELLNRTMGALFQCSLSV</sequence>
<evidence type="ECO:0000313" key="3">
    <source>
        <dbReference type="RefSeq" id="XP_032109542.1"/>
    </source>
</evidence>
<dbReference type="AlphaFoldDB" id="A0A6J3FWD5"/>
<feature type="compositionally biased region" description="Low complexity" evidence="1">
    <location>
        <begin position="24"/>
        <end position="34"/>
    </location>
</feature>
<accession>A0A6J3FWD5</accession>